<reference evidence="1" key="1">
    <citation type="journal article" date="2021" name="PeerJ">
        <title>Extensive microbial diversity within the chicken gut microbiome revealed by metagenomics and culture.</title>
        <authorList>
            <person name="Gilroy R."/>
            <person name="Ravi A."/>
            <person name="Getino M."/>
            <person name="Pursley I."/>
            <person name="Horton D.L."/>
            <person name="Alikhan N.F."/>
            <person name="Baker D."/>
            <person name="Gharbi K."/>
            <person name="Hall N."/>
            <person name="Watson M."/>
            <person name="Adriaenssens E.M."/>
            <person name="Foster-Nyarko E."/>
            <person name="Jarju S."/>
            <person name="Secka A."/>
            <person name="Antonio M."/>
            <person name="Oren A."/>
            <person name="Chaudhuri R.R."/>
            <person name="La Ragione R."/>
            <person name="Hildebrand F."/>
            <person name="Pallen M.J."/>
        </authorList>
    </citation>
    <scope>NUCLEOTIDE SEQUENCE</scope>
    <source>
        <strain evidence="1">ChiGjej2B2-19336</strain>
    </source>
</reference>
<evidence type="ECO:0000313" key="2">
    <source>
        <dbReference type="Proteomes" id="UP000698963"/>
    </source>
</evidence>
<sequence>MTESFADLFLKAMRYEHWLRFYFLEDAEDPDGGAPMQASPERELAVESMDAILAVPAGTAALSREEEPALAAILDAMQGRLVSMELSRDVIFSWLGEKTGVRPGSAEFEANMSALAGDASFRRRLDCFHGWVQALANNEIDLQGNALPPDAPKDESIPSFAEWEKAFLFWFDMQKPFGLGAMERQG</sequence>
<dbReference type="RefSeq" id="WP_304120637.1">
    <property type="nucleotide sequence ID" value="NZ_DYZA01000031.1"/>
</dbReference>
<organism evidence="1 2">
    <name type="scientific">Mailhella massiliensis</name>
    <dbReference type="NCBI Taxonomy" id="1903261"/>
    <lineage>
        <taxon>Bacteria</taxon>
        <taxon>Pseudomonadati</taxon>
        <taxon>Thermodesulfobacteriota</taxon>
        <taxon>Desulfovibrionia</taxon>
        <taxon>Desulfovibrionales</taxon>
        <taxon>Desulfovibrionaceae</taxon>
        <taxon>Mailhella</taxon>
    </lineage>
</organism>
<reference evidence="1" key="2">
    <citation type="submission" date="2021-09" db="EMBL/GenBank/DDBJ databases">
        <authorList>
            <person name="Gilroy R."/>
        </authorList>
    </citation>
    <scope>NUCLEOTIDE SEQUENCE</scope>
    <source>
        <strain evidence="1">ChiGjej2B2-19336</strain>
    </source>
</reference>
<comment type="caution">
    <text evidence="1">The sequence shown here is derived from an EMBL/GenBank/DDBJ whole genome shotgun (WGS) entry which is preliminary data.</text>
</comment>
<dbReference type="AlphaFoldDB" id="A0A921AUY8"/>
<dbReference type="Proteomes" id="UP000698963">
    <property type="component" value="Unassembled WGS sequence"/>
</dbReference>
<evidence type="ECO:0000313" key="1">
    <source>
        <dbReference type="EMBL" id="HJD96370.1"/>
    </source>
</evidence>
<proteinExistence type="predicted"/>
<gene>
    <name evidence="1" type="ORF">K8W16_01815</name>
</gene>
<dbReference type="EMBL" id="DYZA01000031">
    <property type="protein sequence ID" value="HJD96370.1"/>
    <property type="molecule type" value="Genomic_DNA"/>
</dbReference>
<accession>A0A921AUY8</accession>
<protein>
    <submittedName>
        <fullName evidence="1">Uncharacterized protein</fullName>
    </submittedName>
</protein>
<name>A0A921AUY8_9BACT</name>